<evidence type="ECO:0000256" key="1">
    <source>
        <dbReference type="ARBA" id="ARBA00004141"/>
    </source>
</evidence>
<dbReference type="InterPro" id="IPR018247">
    <property type="entry name" value="EF_Hand_1_Ca_BS"/>
</dbReference>
<dbReference type="InterPro" id="IPR027359">
    <property type="entry name" value="Volt_channel_dom_sf"/>
</dbReference>
<dbReference type="SUPFAM" id="SSF47473">
    <property type="entry name" value="EF-hand"/>
    <property type="match status" value="1"/>
</dbReference>
<dbReference type="PANTHER" id="PTHR10037:SF62">
    <property type="entry name" value="SODIUM CHANNEL PROTEIN 60E"/>
    <property type="match status" value="1"/>
</dbReference>
<keyword evidence="4 7" id="KW-1133">Transmembrane helix</keyword>
<evidence type="ECO:0000259" key="8">
    <source>
        <dbReference type="PROSITE" id="PS50222"/>
    </source>
</evidence>
<keyword evidence="5 7" id="KW-0472">Membrane</keyword>
<dbReference type="InterPro" id="IPR043203">
    <property type="entry name" value="VGCC_Ca_Na"/>
</dbReference>
<evidence type="ECO:0000313" key="10">
    <source>
        <dbReference type="Proteomes" id="UP000013827"/>
    </source>
</evidence>
<dbReference type="PROSITE" id="PS00018">
    <property type="entry name" value="EF_HAND_1"/>
    <property type="match status" value="1"/>
</dbReference>
<keyword evidence="3" id="KW-0106">Calcium</keyword>
<dbReference type="Proteomes" id="UP000013827">
    <property type="component" value="Unassembled WGS sequence"/>
</dbReference>
<dbReference type="RefSeq" id="XP_005770938.1">
    <property type="nucleotide sequence ID" value="XM_005770881.1"/>
</dbReference>
<dbReference type="Gene3D" id="1.10.287.70">
    <property type="match status" value="1"/>
</dbReference>
<dbReference type="STRING" id="2903.R1ECD6"/>
<organism evidence="9 10">
    <name type="scientific">Emiliania huxleyi (strain CCMP1516)</name>
    <dbReference type="NCBI Taxonomy" id="280463"/>
    <lineage>
        <taxon>Eukaryota</taxon>
        <taxon>Haptista</taxon>
        <taxon>Haptophyta</taxon>
        <taxon>Prymnesiophyceae</taxon>
        <taxon>Isochrysidales</taxon>
        <taxon>Noelaerhabdaceae</taxon>
        <taxon>Emiliania</taxon>
    </lineage>
</organism>
<name>A0A0D3J4S4_EMIH1</name>
<dbReference type="InterPro" id="IPR005821">
    <property type="entry name" value="Ion_trans_dom"/>
</dbReference>
<protein>
    <recommendedName>
        <fullName evidence="8">EF-hand domain-containing protein</fullName>
    </recommendedName>
</protein>
<reference evidence="9" key="2">
    <citation type="submission" date="2024-10" db="UniProtKB">
        <authorList>
            <consortium name="EnsemblProtists"/>
        </authorList>
    </citation>
    <scope>IDENTIFICATION</scope>
</reference>
<reference evidence="10" key="1">
    <citation type="journal article" date="2013" name="Nature">
        <title>Pan genome of the phytoplankton Emiliania underpins its global distribution.</title>
        <authorList>
            <person name="Read B.A."/>
            <person name="Kegel J."/>
            <person name="Klute M.J."/>
            <person name="Kuo A."/>
            <person name="Lefebvre S.C."/>
            <person name="Maumus F."/>
            <person name="Mayer C."/>
            <person name="Miller J."/>
            <person name="Monier A."/>
            <person name="Salamov A."/>
            <person name="Young J."/>
            <person name="Aguilar M."/>
            <person name="Claverie J.M."/>
            <person name="Frickenhaus S."/>
            <person name="Gonzalez K."/>
            <person name="Herman E.K."/>
            <person name="Lin Y.C."/>
            <person name="Napier J."/>
            <person name="Ogata H."/>
            <person name="Sarno A.F."/>
            <person name="Shmutz J."/>
            <person name="Schroeder D."/>
            <person name="de Vargas C."/>
            <person name="Verret F."/>
            <person name="von Dassow P."/>
            <person name="Valentin K."/>
            <person name="Van de Peer Y."/>
            <person name="Wheeler G."/>
            <person name="Dacks J.B."/>
            <person name="Delwiche C.F."/>
            <person name="Dyhrman S.T."/>
            <person name="Glockner G."/>
            <person name="John U."/>
            <person name="Richards T."/>
            <person name="Worden A.Z."/>
            <person name="Zhang X."/>
            <person name="Grigoriev I.V."/>
            <person name="Allen A.E."/>
            <person name="Bidle K."/>
            <person name="Borodovsky M."/>
            <person name="Bowler C."/>
            <person name="Brownlee C."/>
            <person name="Cock J.M."/>
            <person name="Elias M."/>
            <person name="Gladyshev V.N."/>
            <person name="Groth M."/>
            <person name="Guda C."/>
            <person name="Hadaegh A."/>
            <person name="Iglesias-Rodriguez M.D."/>
            <person name="Jenkins J."/>
            <person name="Jones B.M."/>
            <person name="Lawson T."/>
            <person name="Leese F."/>
            <person name="Lindquist E."/>
            <person name="Lobanov A."/>
            <person name="Lomsadze A."/>
            <person name="Malik S.B."/>
            <person name="Marsh M.E."/>
            <person name="Mackinder L."/>
            <person name="Mock T."/>
            <person name="Mueller-Roeber B."/>
            <person name="Pagarete A."/>
            <person name="Parker M."/>
            <person name="Probert I."/>
            <person name="Quesneville H."/>
            <person name="Raines C."/>
            <person name="Rensing S.A."/>
            <person name="Riano-Pachon D.M."/>
            <person name="Richier S."/>
            <person name="Rokitta S."/>
            <person name="Shiraiwa Y."/>
            <person name="Soanes D.M."/>
            <person name="van der Giezen M."/>
            <person name="Wahlund T.M."/>
            <person name="Williams B."/>
            <person name="Wilson W."/>
            <person name="Wolfe G."/>
            <person name="Wurch L.L."/>
        </authorList>
    </citation>
    <scope>NUCLEOTIDE SEQUENCE</scope>
</reference>
<dbReference type="KEGG" id="ehx:EMIHUDRAFT_196523"/>
<evidence type="ECO:0000256" key="7">
    <source>
        <dbReference type="SAM" id="Phobius"/>
    </source>
</evidence>
<feature type="transmembrane region" description="Helical" evidence="7">
    <location>
        <begin position="212"/>
        <end position="237"/>
    </location>
</feature>
<feature type="region of interest" description="Disordered" evidence="6">
    <location>
        <begin position="15"/>
        <end position="50"/>
    </location>
</feature>
<feature type="domain" description="EF-hand" evidence="8">
    <location>
        <begin position="381"/>
        <end position="416"/>
    </location>
</feature>
<evidence type="ECO:0000256" key="6">
    <source>
        <dbReference type="SAM" id="MobiDB-lite"/>
    </source>
</evidence>
<feature type="transmembrane region" description="Helical" evidence="7">
    <location>
        <begin position="332"/>
        <end position="355"/>
    </location>
</feature>
<feature type="transmembrane region" description="Helical" evidence="7">
    <location>
        <begin position="163"/>
        <end position="191"/>
    </location>
</feature>
<dbReference type="GO" id="GO:0005248">
    <property type="term" value="F:voltage-gated sodium channel activity"/>
    <property type="evidence" value="ECO:0007669"/>
    <property type="project" value="TreeGrafter"/>
</dbReference>
<dbReference type="GeneID" id="19046329"/>
<dbReference type="Gene3D" id="1.20.120.350">
    <property type="entry name" value="Voltage-gated potassium channels. Chain C"/>
    <property type="match status" value="1"/>
</dbReference>
<dbReference type="eggNOG" id="KOG2302">
    <property type="taxonomic scope" value="Eukaryota"/>
</dbReference>
<accession>A0A0D3J4S4</accession>
<comment type="subcellular location">
    <subcellularLocation>
        <location evidence="1">Membrane</location>
        <topology evidence="1">Multi-pass membrane protein</topology>
    </subcellularLocation>
</comment>
<evidence type="ECO:0000256" key="4">
    <source>
        <dbReference type="ARBA" id="ARBA00022989"/>
    </source>
</evidence>
<dbReference type="SUPFAM" id="SSF81324">
    <property type="entry name" value="Voltage-gated potassium channels"/>
    <property type="match status" value="1"/>
</dbReference>
<dbReference type="AlphaFoldDB" id="A0A0D3J4S4"/>
<dbReference type="PaxDb" id="2903-EOD18509"/>
<dbReference type="InterPro" id="IPR002048">
    <property type="entry name" value="EF_hand_dom"/>
</dbReference>
<evidence type="ECO:0000256" key="2">
    <source>
        <dbReference type="ARBA" id="ARBA00022692"/>
    </source>
</evidence>
<dbReference type="Gene3D" id="1.10.238.10">
    <property type="entry name" value="EF-hand"/>
    <property type="match status" value="1"/>
</dbReference>
<evidence type="ECO:0000256" key="5">
    <source>
        <dbReference type="ARBA" id="ARBA00023136"/>
    </source>
</evidence>
<sequence length="522" mass="58836">MPVVMIPAIMARRRKRKEDVEGMETSEDVPSTEFGSSPATPHHGDDGASVTTEASNLKLKWDGFAVQPPTRITFCLPHQREIFDFYRKPWVQVAVAVLICSNFIFNCAEKEWDPYTNQLRPQLWRWGEFAFNLFFLIELLVNFYGLGFAFWRYNAAWNLFDLVVVSIGCLTMAEAFAPAFLPGSLSLIRNLRAFRIFRLFKRVKSLNKIIKSLVRAIPGVFHAFLIQIIVMCIYAIIGVDLFHMKGADGEYTTYNENVLRGVCTEEEVDDGLCSLNISVSSVTARGFTYGEEYFGTFFRALYTLFQVLTGESWAEAIARPAVMGTTQAIGPALFYVSFILICQIVLINVVVAVLLDKMVEDDGTPDKAQTMADKIRELLNERHGSLEDMFRGWDTNDTGSLSKSEFRDALFSMGYNGPSKVLDRLFTSISITGEIPFADLDRLVSMPTPRPKGSVKDEVFALRDELKSDLARIEADLACHRQWLEKQLLCMLNEVRADREPGVRPTTIHVGSAPPIPRSHGL</sequence>
<dbReference type="GO" id="GO:0005509">
    <property type="term" value="F:calcium ion binding"/>
    <property type="evidence" value="ECO:0007669"/>
    <property type="project" value="InterPro"/>
</dbReference>
<proteinExistence type="predicted"/>
<feature type="transmembrane region" description="Helical" evidence="7">
    <location>
        <begin position="90"/>
        <end position="108"/>
    </location>
</feature>
<feature type="transmembrane region" description="Helical" evidence="7">
    <location>
        <begin position="129"/>
        <end position="151"/>
    </location>
</feature>
<dbReference type="HOGENOM" id="CLU_491301_0_0_1"/>
<dbReference type="PANTHER" id="PTHR10037">
    <property type="entry name" value="VOLTAGE-GATED CATION CHANNEL CALCIUM AND SODIUM"/>
    <property type="match status" value="1"/>
</dbReference>
<keyword evidence="2 7" id="KW-0812">Transmembrane</keyword>
<dbReference type="InterPro" id="IPR011992">
    <property type="entry name" value="EF-hand-dom_pair"/>
</dbReference>
<dbReference type="EnsemblProtists" id="EOD18509">
    <property type="protein sequence ID" value="EOD18509"/>
    <property type="gene ID" value="EMIHUDRAFT_196523"/>
</dbReference>
<dbReference type="Pfam" id="PF00520">
    <property type="entry name" value="Ion_trans"/>
    <property type="match status" value="1"/>
</dbReference>
<evidence type="ECO:0000256" key="3">
    <source>
        <dbReference type="ARBA" id="ARBA00022837"/>
    </source>
</evidence>
<dbReference type="GO" id="GO:0001518">
    <property type="term" value="C:voltage-gated sodium channel complex"/>
    <property type="evidence" value="ECO:0007669"/>
    <property type="project" value="TreeGrafter"/>
</dbReference>
<keyword evidence="10" id="KW-1185">Reference proteome</keyword>
<evidence type="ECO:0000313" key="9">
    <source>
        <dbReference type="EnsemblProtists" id="EOD18509"/>
    </source>
</evidence>
<dbReference type="PROSITE" id="PS50222">
    <property type="entry name" value="EF_HAND_2"/>
    <property type="match status" value="1"/>
</dbReference>